<comment type="caution">
    <text evidence="7">The sequence shown here is derived from an EMBL/GenBank/DDBJ whole genome shotgun (WGS) entry which is preliminary data.</text>
</comment>
<proteinExistence type="predicted"/>
<feature type="transmembrane region" description="Helical" evidence="6">
    <location>
        <begin position="196"/>
        <end position="218"/>
    </location>
</feature>
<dbReference type="RefSeq" id="WP_175398950.1">
    <property type="nucleotide sequence ID" value="NZ_JABMCB010000202.1"/>
</dbReference>
<evidence type="ECO:0000313" key="7">
    <source>
        <dbReference type="EMBL" id="NUU79390.1"/>
    </source>
</evidence>
<sequence>MNISTHIHHNHGTELEPMAWIVPQVILALPFAFAFGMYILAAFRSNRTKPWPIYRTVCWSLGVLFTVIAVAGPLANLGHTDFVAHMLSHLLLGMLAPLLLVLAAPMTLLLKSLSVPAARSLTRILRSWPSRILIHPIVTSLLNIGGLWLLYTTNLYSIMHENTLLFLIIHFHIFAAGYLFTVSIIYIDPAPHRFSFLYRSMVLMFSLAGHGVLSKMIYASPPIGVPLDQAKLGGMLMYYGGDAVDMVIIFIICLHWFRATRPRTGLTMSWK</sequence>
<evidence type="ECO:0000313" key="8">
    <source>
        <dbReference type="Proteomes" id="UP000526125"/>
    </source>
</evidence>
<dbReference type="AlphaFoldDB" id="A0A7Y6EZ95"/>
<gene>
    <name evidence="7" type="ORF">HP552_29745</name>
</gene>
<dbReference type="Proteomes" id="UP000526125">
    <property type="component" value="Unassembled WGS sequence"/>
</dbReference>
<keyword evidence="2" id="KW-1003">Cell membrane</keyword>
<evidence type="ECO:0000256" key="6">
    <source>
        <dbReference type="SAM" id="Phobius"/>
    </source>
</evidence>
<name>A0A7Y6EZ95_9BACL</name>
<feature type="transmembrane region" description="Helical" evidence="6">
    <location>
        <begin position="132"/>
        <end position="151"/>
    </location>
</feature>
<keyword evidence="4 6" id="KW-1133">Transmembrane helix</keyword>
<evidence type="ECO:0000256" key="3">
    <source>
        <dbReference type="ARBA" id="ARBA00022692"/>
    </source>
</evidence>
<keyword evidence="3 6" id="KW-0812">Transmembrane</keyword>
<dbReference type="InterPro" id="IPR019108">
    <property type="entry name" value="Caa3_assmbl_CtaG-rel"/>
</dbReference>
<dbReference type="EMBL" id="JABMCB010000202">
    <property type="protein sequence ID" value="NUU79390.1"/>
    <property type="molecule type" value="Genomic_DNA"/>
</dbReference>
<feature type="transmembrane region" description="Helical" evidence="6">
    <location>
        <begin position="163"/>
        <end position="187"/>
    </location>
</feature>
<feature type="transmembrane region" description="Helical" evidence="6">
    <location>
        <begin position="53"/>
        <end position="75"/>
    </location>
</feature>
<evidence type="ECO:0000256" key="5">
    <source>
        <dbReference type="ARBA" id="ARBA00023136"/>
    </source>
</evidence>
<feature type="transmembrane region" description="Helical" evidence="6">
    <location>
        <begin position="238"/>
        <end position="257"/>
    </location>
</feature>
<comment type="subcellular location">
    <subcellularLocation>
        <location evidence="1">Cell membrane</location>
        <topology evidence="1">Multi-pass membrane protein</topology>
    </subcellularLocation>
</comment>
<keyword evidence="5 6" id="KW-0472">Membrane</keyword>
<feature type="transmembrane region" description="Helical" evidence="6">
    <location>
        <begin position="87"/>
        <end position="111"/>
    </location>
</feature>
<evidence type="ECO:0000256" key="4">
    <source>
        <dbReference type="ARBA" id="ARBA00022989"/>
    </source>
</evidence>
<reference evidence="7 8" key="1">
    <citation type="submission" date="2020-05" db="EMBL/GenBank/DDBJ databases">
        <title>Genome Sequencing of Type Strains.</title>
        <authorList>
            <person name="Lemaire J.F."/>
            <person name="Inderbitzin P."/>
            <person name="Gregorio O.A."/>
            <person name="Collins S.B."/>
            <person name="Wespe N."/>
            <person name="Knight-Connoni V."/>
        </authorList>
    </citation>
    <scope>NUCLEOTIDE SEQUENCE [LARGE SCALE GENOMIC DNA]</scope>
    <source>
        <strain evidence="7 8">LMG 21957</strain>
    </source>
</reference>
<protein>
    <submittedName>
        <fullName evidence="7">Cytochrome c oxidase assembly protein</fullName>
    </submittedName>
</protein>
<keyword evidence="8" id="KW-1185">Reference proteome</keyword>
<evidence type="ECO:0000256" key="2">
    <source>
        <dbReference type="ARBA" id="ARBA00022475"/>
    </source>
</evidence>
<feature type="transmembrane region" description="Helical" evidence="6">
    <location>
        <begin position="20"/>
        <end position="41"/>
    </location>
</feature>
<dbReference type="Pfam" id="PF09678">
    <property type="entry name" value="Caa3_CtaG"/>
    <property type="match status" value="1"/>
</dbReference>
<organism evidence="7 8">
    <name type="scientific">Paenibacillus xylanilyticus</name>
    <dbReference type="NCBI Taxonomy" id="248903"/>
    <lineage>
        <taxon>Bacteria</taxon>
        <taxon>Bacillati</taxon>
        <taxon>Bacillota</taxon>
        <taxon>Bacilli</taxon>
        <taxon>Bacillales</taxon>
        <taxon>Paenibacillaceae</taxon>
        <taxon>Paenibacillus</taxon>
    </lineage>
</organism>
<dbReference type="GO" id="GO:0005886">
    <property type="term" value="C:plasma membrane"/>
    <property type="evidence" value="ECO:0007669"/>
    <property type="project" value="UniProtKB-SubCell"/>
</dbReference>
<evidence type="ECO:0000256" key="1">
    <source>
        <dbReference type="ARBA" id="ARBA00004651"/>
    </source>
</evidence>
<accession>A0A7Y6EZ95</accession>